<comment type="cofactor">
    <cofactor evidence="3">
        <name>FAD</name>
        <dbReference type="ChEBI" id="CHEBI:57692"/>
    </cofactor>
</comment>
<organism evidence="7 8">
    <name type="scientific">Pseudomassariella vexata</name>
    <dbReference type="NCBI Taxonomy" id="1141098"/>
    <lineage>
        <taxon>Eukaryota</taxon>
        <taxon>Fungi</taxon>
        <taxon>Dikarya</taxon>
        <taxon>Ascomycota</taxon>
        <taxon>Pezizomycotina</taxon>
        <taxon>Sordariomycetes</taxon>
        <taxon>Xylariomycetidae</taxon>
        <taxon>Amphisphaeriales</taxon>
        <taxon>Pseudomassariaceae</taxon>
        <taxon>Pseudomassariella</taxon>
    </lineage>
</organism>
<feature type="domain" description="Glucose-methanol-choline oxidoreductase N-terminal" evidence="5">
    <location>
        <begin position="36"/>
        <end position="357"/>
    </location>
</feature>
<dbReference type="InterPro" id="IPR000172">
    <property type="entry name" value="GMC_OxRdtase_N"/>
</dbReference>
<evidence type="ECO:0000256" key="4">
    <source>
        <dbReference type="SAM" id="SignalP"/>
    </source>
</evidence>
<dbReference type="InParanoid" id="A0A1Y2E042"/>
<dbReference type="GO" id="GO:0016614">
    <property type="term" value="F:oxidoreductase activity, acting on CH-OH group of donors"/>
    <property type="evidence" value="ECO:0007669"/>
    <property type="project" value="InterPro"/>
</dbReference>
<dbReference type="PROSITE" id="PS51257">
    <property type="entry name" value="PROKAR_LIPOPROTEIN"/>
    <property type="match status" value="1"/>
</dbReference>
<dbReference type="InterPro" id="IPR036188">
    <property type="entry name" value="FAD/NAD-bd_sf"/>
</dbReference>
<dbReference type="SUPFAM" id="SSF54373">
    <property type="entry name" value="FAD-linked reductases, C-terminal domain"/>
    <property type="match status" value="1"/>
</dbReference>
<dbReference type="Pfam" id="PF05199">
    <property type="entry name" value="GMC_oxred_C"/>
    <property type="match status" value="1"/>
</dbReference>
<dbReference type="Gene3D" id="3.30.560.10">
    <property type="entry name" value="Glucose Oxidase, domain 3"/>
    <property type="match status" value="1"/>
</dbReference>
<dbReference type="InterPro" id="IPR007867">
    <property type="entry name" value="GMC_OxRtase_C"/>
</dbReference>
<comment type="similarity">
    <text evidence="1">Belongs to the GMC oxidoreductase family.</text>
</comment>
<dbReference type="OrthoDB" id="269227at2759"/>
<evidence type="ECO:0000256" key="2">
    <source>
        <dbReference type="PIRSR" id="PIRSR000137-1"/>
    </source>
</evidence>
<feature type="chain" id="PRO_5013005616" evidence="4">
    <location>
        <begin position="21"/>
        <end position="677"/>
    </location>
</feature>
<comment type="caution">
    <text evidence="7">The sequence shown here is derived from an EMBL/GenBank/DDBJ whole genome shotgun (WGS) entry which is preliminary data.</text>
</comment>
<dbReference type="EMBL" id="MCFJ01000006">
    <property type="protein sequence ID" value="ORY64903.1"/>
    <property type="molecule type" value="Genomic_DNA"/>
</dbReference>
<dbReference type="GO" id="GO:0050660">
    <property type="term" value="F:flavin adenine dinucleotide binding"/>
    <property type="evidence" value="ECO:0007669"/>
    <property type="project" value="InterPro"/>
</dbReference>
<feature type="signal peptide" evidence="4">
    <location>
        <begin position="1"/>
        <end position="20"/>
    </location>
</feature>
<name>A0A1Y2E042_9PEZI</name>
<keyword evidence="3" id="KW-0274">FAD</keyword>
<keyword evidence="8" id="KW-1185">Reference proteome</keyword>
<reference evidence="7 8" key="1">
    <citation type="submission" date="2016-07" db="EMBL/GenBank/DDBJ databases">
        <title>Pervasive Adenine N6-methylation of Active Genes in Fungi.</title>
        <authorList>
            <consortium name="DOE Joint Genome Institute"/>
            <person name="Mondo S.J."/>
            <person name="Dannebaum R.O."/>
            <person name="Kuo R.C."/>
            <person name="Labutti K."/>
            <person name="Haridas S."/>
            <person name="Kuo A."/>
            <person name="Salamov A."/>
            <person name="Ahrendt S.R."/>
            <person name="Lipzen A."/>
            <person name="Sullivan W."/>
            <person name="Andreopoulos W.B."/>
            <person name="Clum A."/>
            <person name="Lindquist E."/>
            <person name="Daum C."/>
            <person name="Ramamoorthy G.K."/>
            <person name="Gryganskyi A."/>
            <person name="Culley D."/>
            <person name="Magnuson J.K."/>
            <person name="James T.Y."/>
            <person name="O'Malley M.A."/>
            <person name="Stajich J.E."/>
            <person name="Spatafora J.W."/>
            <person name="Visel A."/>
            <person name="Grigoriev I.V."/>
        </authorList>
    </citation>
    <scope>NUCLEOTIDE SEQUENCE [LARGE SCALE GENOMIC DNA]</scope>
    <source>
        <strain evidence="7 8">CBS 129021</strain>
    </source>
</reference>
<proteinExistence type="inferred from homology"/>
<dbReference type="PANTHER" id="PTHR11552">
    <property type="entry name" value="GLUCOSE-METHANOL-CHOLINE GMC OXIDOREDUCTASE"/>
    <property type="match status" value="1"/>
</dbReference>
<evidence type="ECO:0000313" key="8">
    <source>
        <dbReference type="Proteomes" id="UP000193689"/>
    </source>
</evidence>
<accession>A0A1Y2E042</accession>
<sequence>MKLFITAALLALLACSFAQGIHINNLNGTLPLDATFDYVVVGSGIGGLVVANRLSSDPNVSVLILEAGKLDDRSEDVTVPEHIGFSYPDRYDWKLETVPQDYLDGSRRAYKQGKVVGGSAVINGLCWTRGSAATFDAWETLGNPGWGWDGLITYFLKSENYSTDVNQSLQDALHIHPVSSAHGTHGPVQVAYPEFFYNQSQSFLDGIRQLGVPIIDELNDGVAAGAAVIPSSISANNQSRQDARTSYWEPVMSRENLQLMTGQTVTRILHDDVLYPNSTWIPGAAVTRITGVEFAANATAERHTVRCSKEVILAAGAIFSPTLLQVSGFGPVDLLRNLTVKSVVDLPGVGRNFQDHPMVQVLYNYTSPTIMTGLQVNNNDTLDRIAREEYIANRTGPWTSPMVNTVAFPALKWVMNSQDLQAFNQEVTMNATGHLPDSYDPTLRAGYSQQLQIILSLLSGNQSGAYELMSTSWGQLTVSNMQPFSRGTVEAVSSSIFDYPKVDPRYCSQHLDCDIISLGIQFNAELVQTPPMAALLPVPDPGFGPYEVENKTALDEEVRRRITTEFHPSGTTAMLPRSKGGVVDPSLRVYGTQNLRVVDAGVMPLIPAAHIQAAVYAVAEKAADIIIMENTVASNASEADRVTRTQATCAPRRRDPGQGLGEQMEVLLHLGRIGRRL</sequence>
<dbReference type="STRING" id="1141098.A0A1Y2E042"/>
<evidence type="ECO:0000256" key="3">
    <source>
        <dbReference type="PIRSR" id="PIRSR000137-2"/>
    </source>
</evidence>
<evidence type="ECO:0000259" key="5">
    <source>
        <dbReference type="Pfam" id="PF00732"/>
    </source>
</evidence>
<dbReference type="InterPro" id="IPR012132">
    <property type="entry name" value="GMC_OxRdtase"/>
</dbReference>
<evidence type="ECO:0000259" key="6">
    <source>
        <dbReference type="Pfam" id="PF05199"/>
    </source>
</evidence>
<gene>
    <name evidence="7" type="ORF">BCR38DRAFT_484378</name>
</gene>
<dbReference type="RefSeq" id="XP_040716055.1">
    <property type="nucleotide sequence ID" value="XM_040863741.1"/>
</dbReference>
<dbReference type="Proteomes" id="UP000193689">
    <property type="component" value="Unassembled WGS sequence"/>
</dbReference>
<feature type="active site" description="Proton donor" evidence="2">
    <location>
        <position position="567"/>
    </location>
</feature>
<evidence type="ECO:0000256" key="1">
    <source>
        <dbReference type="ARBA" id="ARBA00010790"/>
    </source>
</evidence>
<dbReference type="Gene3D" id="3.50.50.60">
    <property type="entry name" value="FAD/NAD(P)-binding domain"/>
    <property type="match status" value="1"/>
</dbReference>
<dbReference type="PANTHER" id="PTHR11552:SF115">
    <property type="entry name" value="DEHYDROGENASE XPTC-RELATED"/>
    <property type="match status" value="1"/>
</dbReference>
<dbReference type="AlphaFoldDB" id="A0A1Y2E042"/>
<feature type="active site" description="Proton acceptor" evidence="2">
    <location>
        <position position="610"/>
    </location>
</feature>
<protein>
    <submittedName>
        <fullName evidence="7">GMC oxidoreductase</fullName>
    </submittedName>
</protein>
<evidence type="ECO:0000313" key="7">
    <source>
        <dbReference type="EMBL" id="ORY64903.1"/>
    </source>
</evidence>
<feature type="binding site" evidence="3">
    <location>
        <position position="265"/>
    </location>
    <ligand>
        <name>FAD</name>
        <dbReference type="ChEBI" id="CHEBI:57692"/>
    </ligand>
</feature>
<keyword evidence="3" id="KW-0285">Flavoprotein</keyword>
<dbReference type="GeneID" id="63779953"/>
<dbReference type="PIRSF" id="PIRSF000137">
    <property type="entry name" value="Alcohol_oxidase"/>
    <property type="match status" value="1"/>
</dbReference>
<dbReference type="SUPFAM" id="SSF51905">
    <property type="entry name" value="FAD/NAD(P)-binding domain"/>
    <property type="match status" value="1"/>
</dbReference>
<dbReference type="Pfam" id="PF00732">
    <property type="entry name" value="GMC_oxred_N"/>
    <property type="match status" value="1"/>
</dbReference>
<feature type="domain" description="Glucose-methanol-choline oxidoreductase C-terminal" evidence="6">
    <location>
        <begin position="483"/>
        <end position="619"/>
    </location>
</feature>
<feature type="binding site" evidence="3">
    <location>
        <position position="115"/>
    </location>
    <ligand>
        <name>FAD</name>
        <dbReference type="ChEBI" id="CHEBI:57692"/>
    </ligand>
</feature>
<keyword evidence="4" id="KW-0732">Signal</keyword>
<dbReference type="GO" id="GO:0044550">
    <property type="term" value="P:secondary metabolite biosynthetic process"/>
    <property type="evidence" value="ECO:0007669"/>
    <property type="project" value="TreeGrafter"/>
</dbReference>